<feature type="region of interest" description="Disordered" evidence="1">
    <location>
        <begin position="167"/>
        <end position="267"/>
    </location>
</feature>
<dbReference type="PROSITE" id="PS51257">
    <property type="entry name" value="PROKAR_LIPOPROTEIN"/>
    <property type="match status" value="1"/>
</dbReference>
<comment type="caution">
    <text evidence="2">The sequence shown here is derived from an EMBL/GenBank/DDBJ whole genome shotgun (WGS) entry which is preliminary data.</text>
</comment>
<protein>
    <submittedName>
        <fullName evidence="2">Uncharacterized protein</fullName>
    </submittedName>
</protein>
<evidence type="ECO:0000313" key="3">
    <source>
        <dbReference type="Proteomes" id="UP000075321"/>
    </source>
</evidence>
<gene>
    <name evidence="2" type="ORF">HAPAU_21770</name>
</gene>
<sequence length="267" mass="28608">MSRARPLLVCLLVVSCFGVASAAAAPAAPTIVEVYPNTVHADNAGEYVVVEFAPGSDLSAFSLTDGKTTTPLGNGTVSGSVAFSRAPEITREKVSAPVYELPEHFAMAQTGETIRLVRRGEPVDETTYERAPEGERWLLADGGWEWRHRGATDFEARDLPAERATAFVLPDLPEVPTPSERPTSASTSRGTPFTPSARPRRSLRPTNGASRCACWSTAHPSADRPRPRRGRSIGSSRVGSRFGSSTARRPGTGFTTRNTRSSTTAHS</sequence>
<feature type="compositionally biased region" description="Polar residues" evidence="1">
    <location>
        <begin position="253"/>
        <end position="267"/>
    </location>
</feature>
<evidence type="ECO:0000313" key="2">
    <source>
        <dbReference type="EMBL" id="KYH25503.1"/>
    </source>
</evidence>
<dbReference type="AlphaFoldDB" id="A0A151ACZ4"/>
<proteinExistence type="predicted"/>
<name>A0A151ACZ4_9EURY</name>
<organism evidence="2 3">
    <name type="scientific">Halalkalicoccus paucihalophilus</name>
    <dbReference type="NCBI Taxonomy" id="1008153"/>
    <lineage>
        <taxon>Archaea</taxon>
        <taxon>Methanobacteriati</taxon>
        <taxon>Methanobacteriota</taxon>
        <taxon>Stenosarchaea group</taxon>
        <taxon>Halobacteria</taxon>
        <taxon>Halobacteriales</taxon>
        <taxon>Halococcaceae</taxon>
        <taxon>Halalkalicoccus</taxon>
    </lineage>
</organism>
<dbReference type="EMBL" id="LTAZ01000005">
    <property type="protein sequence ID" value="KYH25503.1"/>
    <property type="molecule type" value="Genomic_DNA"/>
</dbReference>
<keyword evidence="3" id="KW-1185">Reference proteome</keyword>
<reference evidence="2 3" key="1">
    <citation type="submission" date="2016-02" db="EMBL/GenBank/DDBJ databases">
        <title>Genome sequence of Halalkalicoccus paucihalophilus DSM 24557.</title>
        <authorList>
            <person name="Poehlein A."/>
            <person name="Daniel R."/>
        </authorList>
    </citation>
    <scope>NUCLEOTIDE SEQUENCE [LARGE SCALE GENOMIC DNA]</scope>
    <source>
        <strain evidence="2 3">DSM 24557</strain>
    </source>
</reference>
<dbReference type="PATRIC" id="fig|1008153.3.peg.2215"/>
<evidence type="ECO:0000256" key="1">
    <source>
        <dbReference type="SAM" id="MobiDB-lite"/>
    </source>
</evidence>
<feature type="compositionally biased region" description="Polar residues" evidence="1">
    <location>
        <begin position="180"/>
        <end position="194"/>
    </location>
</feature>
<feature type="compositionally biased region" description="Low complexity" evidence="1">
    <location>
        <begin position="232"/>
        <end position="245"/>
    </location>
</feature>
<accession>A0A151ACZ4</accession>
<dbReference type="Proteomes" id="UP000075321">
    <property type="component" value="Unassembled WGS sequence"/>
</dbReference>